<comment type="caution">
    <text evidence="3">The sequence shown here is derived from an EMBL/GenBank/DDBJ whole genome shotgun (WGS) entry which is preliminary data.</text>
</comment>
<accession>A0A8J6NQM9</accession>
<dbReference type="InterPro" id="IPR025497">
    <property type="entry name" value="PatA-like_N"/>
</dbReference>
<dbReference type="EMBL" id="JACNJH010000066">
    <property type="protein sequence ID" value="MBC8360132.1"/>
    <property type="molecule type" value="Genomic_DNA"/>
</dbReference>
<keyword evidence="1" id="KW-1133">Transmembrane helix</keyword>
<evidence type="ECO:0000313" key="3">
    <source>
        <dbReference type="EMBL" id="MBC8360132.1"/>
    </source>
</evidence>
<name>A0A8J6NQM9_9BACT</name>
<dbReference type="Pfam" id="PF14332">
    <property type="entry name" value="DUF4388"/>
    <property type="match status" value="1"/>
</dbReference>
<dbReference type="InterPro" id="IPR011990">
    <property type="entry name" value="TPR-like_helical_dom_sf"/>
</dbReference>
<sequence>MPKTSTSESKEVKALKLNLTVTKGFLDLVKKIDSLPDMKKTTYDQTHSLYQAVSKGRSIDAMEKELQGFFGDPAKPVGKPMPLMLRFNPSIKYLDGIREEQVLFVKKVKAGFYYGALWPWKRDPQQITVHLGFCSHKMSDKDFRKLEDLVKSKILNERIFEEFDSKIGAKVHGLSLAYFLQMAAMEKITCTLKIHTHDKSGYLYLLNGELIDAETGQLKDKSAAYNILSWDDAVIEIEKPSGKKDNKINQPVVQILTEALKIRDKEAPKKKKPAAPGKVQKKIALSDLEADTALQAEIEMAVGGDIEPVEKVPMPEKKRLLMITAMALVAVTILALGTVLSLRFLKSRGIKNEYNSILLGIEHQQELKQKITILQNFVNAHMQSEYARKAEEKLKEIQTLLEEQDFNIFMRNADKLLASHEYGKAADVYREYLNKYPQSIHVDTVKRKITAISHYIDDGDYDALVKSADGDTNERIYSYFQYLKKHPEGKHRDEVNKVIADMAAEYYHFIKKELTVCGTREDWEKCVQLCDTFIIVYPDNQRANEIKRFQALSREKLKEKKILADLMLTAEQAGNDYKAAKQIYLDYLNSHADTPLKDTIIKEINKLQEQEELIRLQNETEQVVALLPESKGRFVANGNGTITDTKGGLMWCTLDSLIKLKSCLDYESAFKYVK</sequence>
<protein>
    <submittedName>
        <fullName evidence="3">DUF4388 domain-containing protein</fullName>
    </submittedName>
</protein>
<evidence type="ECO:0000313" key="4">
    <source>
        <dbReference type="Proteomes" id="UP000603434"/>
    </source>
</evidence>
<feature type="transmembrane region" description="Helical" evidence="1">
    <location>
        <begin position="320"/>
        <end position="342"/>
    </location>
</feature>
<keyword evidence="1" id="KW-0472">Membrane</keyword>
<feature type="non-terminal residue" evidence="3">
    <location>
        <position position="674"/>
    </location>
</feature>
<evidence type="ECO:0000259" key="2">
    <source>
        <dbReference type="Pfam" id="PF14332"/>
    </source>
</evidence>
<dbReference type="Proteomes" id="UP000603434">
    <property type="component" value="Unassembled WGS sequence"/>
</dbReference>
<gene>
    <name evidence="3" type="ORF">H8E23_01875</name>
</gene>
<reference evidence="3 4" key="1">
    <citation type="submission" date="2020-08" db="EMBL/GenBank/DDBJ databases">
        <title>Bridging the membrane lipid divide: bacteria of the FCB group superphylum have the potential to synthesize archaeal ether lipids.</title>
        <authorList>
            <person name="Villanueva L."/>
            <person name="Von Meijenfeldt F.A.B."/>
            <person name="Westbye A.B."/>
            <person name="Yadav S."/>
            <person name="Hopmans E.C."/>
            <person name="Dutilh B.E."/>
            <person name="Sinninghe Damste J.S."/>
        </authorList>
    </citation>
    <scope>NUCLEOTIDE SEQUENCE [LARGE SCALE GENOMIC DNA]</scope>
    <source>
        <strain evidence="3">NIOZ-UU30</strain>
    </source>
</reference>
<dbReference type="Gene3D" id="1.25.40.10">
    <property type="entry name" value="Tetratricopeptide repeat domain"/>
    <property type="match status" value="2"/>
</dbReference>
<dbReference type="AlphaFoldDB" id="A0A8J6NQM9"/>
<organism evidence="3 4">
    <name type="scientific">Candidatus Desulfatibia profunda</name>
    <dbReference type="NCBI Taxonomy" id="2841695"/>
    <lineage>
        <taxon>Bacteria</taxon>
        <taxon>Pseudomonadati</taxon>
        <taxon>Thermodesulfobacteriota</taxon>
        <taxon>Desulfobacteria</taxon>
        <taxon>Desulfobacterales</taxon>
        <taxon>Desulfobacterales incertae sedis</taxon>
        <taxon>Candidatus Desulfatibia</taxon>
    </lineage>
</organism>
<keyword evidence="1" id="KW-0812">Transmembrane</keyword>
<evidence type="ECO:0000256" key="1">
    <source>
        <dbReference type="SAM" id="Phobius"/>
    </source>
</evidence>
<feature type="domain" description="PatA-like N-terminal" evidence="2">
    <location>
        <begin position="172"/>
        <end position="265"/>
    </location>
</feature>
<proteinExistence type="predicted"/>